<dbReference type="Pfam" id="PF02201">
    <property type="entry name" value="SWIB"/>
    <property type="match status" value="1"/>
</dbReference>
<dbReference type="GO" id="GO:0005634">
    <property type="term" value="C:nucleus"/>
    <property type="evidence" value="ECO:0007669"/>
    <property type="project" value="UniProtKB-UniRule"/>
</dbReference>
<dbReference type="SMART" id="SM00151">
    <property type="entry name" value="SWIB"/>
    <property type="match status" value="1"/>
</dbReference>
<feature type="domain" description="HMG box" evidence="5">
    <location>
        <begin position="107"/>
        <end position="175"/>
    </location>
</feature>
<keyword evidence="1 3" id="KW-0238">DNA-binding</keyword>
<feature type="region of interest" description="Disordered" evidence="4">
    <location>
        <begin position="75"/>
        <end position="115"/>
    </location>
</feature>
<evidence type="ECO:0000259" key="7">
    <source>
        <dbReference type="PROSITE" id="PS51998"/>
    </source>
</evidence>
<reference evidence="8 10" key="1">
    <citation type="journal article" date="2006" name="Proc. Natl. Acad. Sci. U.S.A.">
        <title>Genome analysis of the smallest free-living eukaryote Ostreococcus tauri unveils many unique features.</title>
        <authorList>
            <person name="Derelle E."/>
            <person name="Ferraz C."/>
            <person name="Rombauts S."/>
            <person name="Rouze P."/>
            <person name="Worden A.Z."/>
            <person name="Robbens S."/>
            <person name="Partensky F."/>
            <person name="Degroeve S."/>
            <person name="Echeynie S."/>
            <person name="Cooke R."/>
            <person name="Saeys Y."/>
            <person name="Wuyts J."/>
            <person name="Jabbari K."/>
            <person name="Bowler C."/>
            <person name="Panaud O."/>
            <person name="Piegu B."/>
            <person name="Ball S.G."/>
            <person name="Ral J.-P."/>
            <person name="Bouget F.-Y."/>
            <person name="Piganeau G."/>
            <person name="De Baets B."/>
            <person name="Picard A."/>
            <person name="Delseny M."/>
            <person name="Demaille J."/>
            <person name="Van de Peer Y."/>
            <person name="Moreau H."/>
        </authorList>
    </citation>
    <scope>NUCLEOTIDE SEQUENCE [LARGE SCALE GENOMIC DNA]</scope>
    <source>
        <strain evidence="8 10">OTTH0595</strain>
    </source>
</reference>
<evidence type="ECO:0000313" key="9">
    <source>
        <dbReference type="EMBL" id="OUS45346.1"/>
    </source>
</evidence>
<dbReference type="InterPro" id="IPR014876">
    <property type="entry name" value="DEK_C"/>
</dbReference>
<dbReference type="Pfam" id="PF00505">
    <property type="entry name" value="HMG_box"/>
    <property type="match status" value="1"/>
</dbReference>
<evidence type="ECO:0000256" key="2">
    <source>
        <dbReference type="ARBA" id="ARBA00023242"/>
    </source>
</evidence>
<sequence>MDSPEVIGPSLEDEISRCVPELLLQSDLDKTTVSALHRELELKLGRDLSQHVEFIRHQITEALTKRTDLIKRAHDAASTGAQQKKKALKKKPGCRGKTKEVTDPTRPKGPKGPYMMFCAERRPKIKKEKPNLSFQDIARQLGTEWRTMSDSVRAQYEHMAENDKTRYAKELAMWTPLSSAEMEKLREEQRKRKAAGGLQVMYKCSPELSKFLGGVKEINRQALTTYLWKYFRKNDLMDPINKRYVVANEKLAKLLEMSPQQRFLAFSVSKHINRHLTKK</sequence>
<reference evidence="8" key="2">
    <citation type="journal article" date="2014" name="BMC Genomics">
        <title>An improved genome of the model marine alga Ostreococcus tauri unfolds by assessing Illumina de novo assemblies.</title>
        <authorList>
            <person name="Blanc-Mathieu R."/>
            <person name="Verhelst B."/>
            <person name="Derelle E."/>
            <person name="Rombauts S."/>
            <person name="Bouget F.Y."/>
            <person name="Carre I."/>
            <person name="Chateau A."/>
            <person name="Eyre-Walker A."/>
            <person name="Grimsley N."/>
            <person name="Moreau H."/>
            <person name="Piegu B."/>
            <person name="Rivals E."/>
            <person name="Schackwitz W."/>
            <person name="Van de Peer Y."/>
            <person name="Piganeau G."/>
        </authorList>
    </citation>
    <scope>NUCLEOTIDE SEQUENCE</scope>
    <source>
        <strain evidence="8">RCC4221</strain>
    </source>
</reference>
<protein>
    <submittedName>
        <fullName evidence="8">DEK, C-terminal</fullName>
    </submittedName>
</protein>
<dbReference type="GO" id="GO:0003677">
    <property type="term" value="F:DNA binding"/>
    <property type="evidence" value="ECO:0007669"/>
    <property type="project" value="UniProtKB-UniRule"/>
</dbReference>
<keyword evidence="2 3" id="KW-0539">Nucleus</keyword>
<dbReference type="PANTHER" id="PTHR46040">
    <property type="entry name" value="HIGH MOBILITY GROUP PROTEIN 2"/>
    <property type="match status" value="1"/>
</dbReference>
<feature type="compositionally biased region" description="Basic and acidic residues" evidence="4">
    <location>
        <begin position="97"/>
        <end position="106"/>
    </location>
</feature>
<dbReference type="SUPFAM" id="SSF109715">
    <property type="entry name" value="DEK C-terminal domain"/>
    <property type="match status" value="1"/>
</dbReference>
<proteinExistence type="predicted"/>
<dbReference type="SUPFAM" id="SSF47095">
    <property type="entry name" value="HMG-box"/>
    <property type="match status" value="1"/>
</dbReference>
<accession>A0A1Y5I786</accession>
<evidence type="ECO:0000256" key="1">
    <source>
        <dbReference type="ARBA" id="ARBA00023125"/>
    </source>
</evidence>
<dbReference type="Proteomes" id="UP000195557">
    <property type="component" value="Unassembled WGS sequence"/>
</dbReference>
<dbReference type="Proteomes" id="UP000009170">
    <property type="component" value="Unassembled WGS sequence"/>
</dbReference>
<gene>
    <name evidence="9" type="ORF">BE221DRAFT_193017</name>
    <name evidence="8" type="ORF">OT_ostta17g00780</name>
</gene>
<evidence type="ECO:0000259" key="6">
    <source>
        <dbReference type="PROSITE" id="PS51925"/>
    </source>
</evidence>
<feature type="DNA-binding region" description="HMG box" evidence="3">
    <location>
        <begin position="107"/>
        <end position="175"/>
    </location>
</feature>
<dbReference type="InterPro" id="IPR009071">
    <property type="entry name" value="HMG_box_dom"/>
</dbReference>
<dbReference type="PANTHER" id="PTHR46040:SF3">
    <property type="entry name" value="HIGH MOBILITY GROUP PROTEIN 2"/>
    <property type="match status" value="1"/>
</dbReference>
<dbReference type="GO" id="GO:0010468">
    <property type="term" value="P:regulation of gene expression"/>
    <property type="evidence" value="ECO:0007669"/>
    <property type="project" value="TreeGrafter"/>
</dbReference>
<dbReference type="FunCoup" id="A0A096P950">
    <property type="interactions" value="352"/>
</dbReference>
<dbReference type="InterPro" id="IPR051965">
    <property type="entry name" value="ChromReg_NeuronalGeneExpr"/>
</dbReference>
<name>A0A096P950_OSTTA</name>
<evidence type="ECO:0000256" key="3">
    <source>
        <dbReference type="PROSITE-ProRule" id="PRU00267"/>
    </source>
</evidence>
<evidence type="ECO:0000313" key="10">
    <source>
        <dbReference type="Proteomes" id="UP000009170"/>
    </source>
</evidence>
<dbReference type="Pfam" id="PF08766">
    <property type="entry name" value="DEK_C"/>
    <property type="match status" value="1"/>
</dbReference>
<dbReference type="InterPro" id="IPR003121">
    <property type="entry name" value="SWIB_MDM2_domain"/>
</dbReference>
<evidence type="ECO:0000313" key="8">
    <source>
        <dbReference type="EMBL" id="CEG00538.1"/>
    </source>
</evidence>
<feature type="compositionally biased region" description="Basic residues" evidence="4">
    <location>
        <begin position="83"/>
        <end position="96"/>
    </location>
</feature>
<dbReference type="SUPFAM" id="SSF47592">
    <property type="entry name" value="SWIB/MDM2 domain"/>
    <property type="match status" value="1"/>
</dbReference>
<dbReference type="AlphaFoldDB" id="A0A096P950"/>
<evidence type="ECO:0000259" key="5">
    <source>
        <dbReference type="PROSITE" id="PS50118"/>
    </source>
</evidence>
<dbReference type="CDD" id="cd10567">
    <property type="entry name" value="SWIB-MDM2_like"/>
    <property type="match status" value="1"/>
</dbReference>
<dbReference type="InterPro" id="IPR036885">
    <property type="entry name" value="SWIB_MDM2_dom_sf"/>
</dbReference>
<dbReference type="PROSITE" id="PS51998">
    <property type="entry name" value="DEK_C"/>
    <property type="match status" value="1"/>
</dbReference>
<evidence type="ECO:0000256" key="4">
    <source>
        <dbReference type="SAM" id="MobiDB-lite"/>
    </source>
</evidence>
<dbReference type="PROSITE" id="PS51925">
    <property type="entry name" value="SWIB_MDM2"/>
    <property type="match status" value="1"/>
</dbReference>
<dbReference type="PRINTS" id="PR00886">
    <property type="entry name" value="HIGHMOBLTY12"/>
</dbReference>
<dbReference type="STRING" id="70448.A0A096P950"/>
<dbReference type="PROSITE" id="PS50118">
    <property type="entry name" value="HMG_BOX_2"/>
    <property type="match status" value="1"/>
</dbReference>
<feature type="domain" description="DM2" evidence="6">
    <location>
        <begin position="197"/>
        <end position="278"/>
    </location>
</feature>
<accession>A0A096P950</accession>
<dbReference type="SMART" id="SM00398">
    <property type="entry name" value="HMG"/>
    <property type="match status" value="1"/>
</dbReference>
<reference evidence="9" key="3">
    <citation type="submission" date="2017-04" db="EMBL/GenBank/DDBJ databases">
        <title>Population genomics of picophytoplankton unveils novel chromosome hypervariability.</title>
        <authorList>
            <consortium name="DOE Joint Genome Institute"/>
            <person name="Blanc-Mathieu R."/>
            <person name="Krasovec M."/>
            <person name="Hebrard M."/>
            <person name="Yau S."/>
            <person name="Desgranges E."/>
            <person name="Martin J."/>
            <person name="Schackwitz W."/>
            <person name="Kuo A."/>
            <person name="Salin G."/>
            <person name="Donnadieu C."/>
            <person name="Desdevises Y."/>
            <person name="Sanchez-Ferandin S."/>
            <person name="Moreau H."/>
            <person name="Rivals E."/>
            <person name="Grigoriev I.V."/>
            <person name="Grimsley N."/>
            <person name="Eyre-Walker A."/>
            <person name="Piganeau G."/>
        </authorList>
    </citation>
    <scope>NUCLEOTIDE SEQUENCE [LARGE SCALE GENOMIC DNA]</scope>
    <source>
        <strain evidence="9">RCC 1115</strain>
    </source>
</reference>
<accession>A0A454Y6X2</accession>
<dbReference type="InParanoid" id="A0A096P950"/>
<organism evidence="8 10">
    <name type="scientific">Ostreococcus tauri</name>
    <name type="common">Marine green alga</name>
    <dbReference type="NCBI Taxonomy" id="70448"/>
    <lineage>
        <taxon>Eukaryota</taxon>
        <taxon>Viridiplantae</taxon>
        <taxon>Chlorophyta</taxon>
        <taxon>Mamiellophyceae</taxon>
        <taxon>Mamiellales</taxon>
        <taxon>Bathycoccaceae</taxon>
        <taxon>Ostreococcus</taxon>
    </lineage>
</organism>
<dbReference type="Gene3D" id="1.10.245.10">
    <property type="entry name" value="SWIB/MDM2 domain"/>
    <property type="match status" value="1"/>
</dbReference>
<keyword evidence="10" id="KW-1185">Reference proteome</keyword>
<dbReference type="InterPro" id="IPR019835">
    <property type="entry name" value="SWIB_domain"/>
</dbReference>
<dbReference type="Gene3D" id="1.10.30.10">
    <property type="entry name" value="High mobility group box domain"/>
    <property type="match status" value="1"/>
</dbReference>
<dbReference type="OrthoDB" id="1919336at2759"/>
<feature type="domain" description="DEK-C" evidence="7">
    <location>
        <begin position="9"/>
        <end position="64"/>
    </location>
</feature>
<dbReference type="InterPro" id="IPR036910">
    <property type="entry name" value="HMG_box_dom_sf"/>
</dbReference>
<dbReference type="EMBL" id="KZ155790">
    <property type="protein sequence ID" value="OUS45346.1"/>
    <property type="molecule type" value="Genomic_DNA"/>
</dbReference>
<dbReference type="EMBL" id="CAID01000017">
    <property type="protein sequence ID" value="CEG00538.1"/>
    <property type="molecule type" value="Genomic_DNA"/>
</dbReference>